<reference evidence="3" key="1">
    <citation type="submission" date="2018-09" db="EMBL/GenBank/DDBJ databases">
        <authorList>
            <person name="Livingstone P.G."/>
            <person name="Whitworth D.E."/>
        </authorList>
    </citation>
    <scope>NUCLEOTIDE SEQUENCE [LARGE SCALE GENOMIC DNA]</scope>
    <source>
        <strain evidence="3">CA054A</strain>
    </source>
</reference>
<name>A0A3A8JDR5_9BACT</name>
<gene>
    <name evidence="2" type="ORF">D7V88_11135</name>
</gene>
<dbReference type="Proteomes" id="UP000268094">
    <property type="component" value="Unassembled WGS sequence"/>
</dbReference>
<dbReference type="EMBL" id="RAVZ01000056">
    <property type="protein sequence ID" value="RKG90364.1"/>
    <property type="molecule type" value="Genomic_DNA"/>
</dbReference>
<evidence type="ECO:0000313" key="3">
    <source>
        <dbReference type="Proteomes" id="UP000268094"/>
    </source>
</evidence>
<evidence type="ECO:0000256" key="1">
    <source>
        <dbReference type="SAM" id="MobiDB-lite"/>
    </source>
</evidence>
<organism evidence="2 3">
    <name type="scientific">Corallococcus terminator</name>
    <dbReference type="NCBI Taxonomy" id="2316733"/>
    <lineage>
        <taxon>Bacteria</taxon>
        <taxon>Pseudomonadati</taxon>
        <taxon>Myxococcota</taxon>
        <taxon>Myxococcia</taxon>
        <taxon>Myxococcales</taxon>
        <taxon>Cystobacterineae</taxon>
        <taxon>Myxococcaceae</taxon>
        <taxon>Corallococcus</taxon>
    </lineage>
</organism>
<feature type="region of interest" description="Disordered" evidence="1">
    <location>
        <begin position="20"/>
        <end position="40"/>
    </location>
</feature>
<evidence type="ECO:0000313" key="2">
    <source>
        <dbReference type="EMBL" id="RKG90364.1"/>
    </source>
</evidence>
<dbReference type="AlphaFoldDB" id="A0A3A8JDR5"/>
<comment type="caution">
    <text evidence="2">The sequence shown here is derived from an EMBL/GenBank/DDBJ whole genome shotgun (WGS) entry which is preliminary data.</text>
</comment>
<sequence>MCFTGLLACATPSRSTDTAAAAQNDSTPVQPCPTPPPGNPGDVLITANAEGKVHFSTTTVQVQAGQTVTFVSQVQQDRCIGVSGESLFKEGSQNPLLVPACQSASWTLRGKDPQGSHKLWSCPMSDCSKCNEPQGITETINGTLEVTGRGEN</sequence>
<accession>A0A3A8JDR5</accession>
<proteinExistence type="predicted"/>
<keyword evidence="3" id="KW-1185">Reference proteome</keyword>
<feature type="compositionally biased region" description="Pro residues" evidence="1">
    <location>
        <begin position="30"/>
        <end position="39"/>
    </location>
</feature>
<protein>
    <submittedName>
        <fullName evidence="2">Uncharacterized protein</fullName>
    </submittedName>
</protein>